<evidence type="ECO:0000313" key="2">
    <source>
        <dbReference type="Proteomes" id="UP000606008"/>
    </source>
</evidence>
<dbReference type="Proteomes" id="UP000606008">
    <property type="component" value="Unassembled WGS sequence"/>
</dbReference>
<dbReference type="EMBL" id="WAEL01000004">
    <property type="protein sequence ID" value="NID10874.1"/>
    <property type="molecule type" value="Genomic_DNA"/>
</dbReference>
<name>A0ABX0QL65_9BACT</name>
<reference evidence="2" key="1">
    <citation type="submission" date="2019-09" db="EMBL/GenBank/DDBJ databases">
        <authorList>
            <person name="Jung D.-H."/>
        </authorList>
    </citation>
    <scope>NUCLEOTIDE SEQUENCE [LARGE SCALE GENOMIC DNA]</scope>
    <source>
        <strain evidence="2">JA-25</strain>
    </source>
</reference>
<organism evidence="1 2">
    <name type="scientific">Fibrivirga algicola</name>
    <dbReference type="NCBI Taxonomy" id="2950420"/>
    <lineage>
        <taxon>Bacteria</taxon>
        <taxon>Pseudomonadati</taxon>
        <taxon>Bacteroidota</taxon>
        <taxon>Cytophagia</taxon>
        <taxon>Cytophagales</taxon>
        <taxon>Spirosomataceae</taxon>
        <taxon>Fibrivirga</taxon>
    </lineage>
</organism>
<dbReference type="PROSITE" id="PS51257">
    <property type="entry name" value="PROKAR_LIPOPROTEIN"/>
    <property type="match status" value="1"/>
</dbReference>
<sequence>MKQFILSTAITLSTLSCTDYQVADKKTELPTIDHPEQVEIRKSFEEIPIDNSAFCPTPASGNCTKSFQLMLAQLMVLDPIPVPQPGVGQTISTSNAIDRYRAFLTDYAGEPIISVFKQLYPKILLTKYGILDGSDYAQITYLTQQLIEARSYDSATLAAALKKLKHHLPPNQFMAMKTASIGAAERRKVLIEKEITSLSDTTATGPYSDKMSALVFPKEIRAHFLVKMKDDYAAVVNDLVALNRL</sequence>
<accession>A0ABX0QL65</accession>
<keyword evidence="2" id="KW-1185">Reference proteome</keyword>
<comment type="caution">
    <text evidence="1">The sequence shown here is derived from an EMBL/GenBank/DDBJ whole genome shotgun (WGS) entry which is preliminary data.</text>
</comment>
<gene>
    <name evidence="1" type="ORF">F7231_11900</name>
</gene>
<protein>
    <recommendedName>
        <fullName evidence="3">DUF4375 domain-containing protein</fullName>
    </recommendedName>
</protein>
<evidence type="ECO:0000313" key="1">
    <source>
        <dbReference type="EMBL" id="NID10874.1"/>
    </source>
</evidence>
<dbReference type="RefSeq" id="WP_166692053.1">
    <property type="nucleotide sequence ID" value="NZ_WAEL01000004.1"/>
</dbReference>
<evidence type="ECO:0008006" key="3">
    <source>
        <dbReference type="Google" id="ProtNLM"/>
    </source>
</evidence>
<reference evidence="2" key="2">
    <citation type="submission" date="2023-07" db="EMBL/GenBank/DDBJ databases">
        <authorList>
            <person name="Jung D.-H."/>
        </authorList>
    </citation>
    <scope>NUCLEOTIDE SEQUENCE [LARGE SCALE GENOMIC DNA]</scope>
    <source>
        <strain evidence="2">JA-25</strain>
    </source>
</reference>
<proteinExistence type="predicted"/>